<dbReference type="InterPro" id="IPR005330">
    <property type="entry name" value="MHYT_dom"/>
</dbReference>
<name>A0A076MUL4_AMYME</name>
<dbReference type="EMBL" id="CP009110">
    <property type="protein sequence ID" value="AIJ24454.1"/>
    <property type="molecule type" value="Genomic_DNA"/>
</dbReference>
<proteinExistence type="predicted"/>
<feature type="transmembrane region" description="Helical" evidence="1">
    <location>
        <begin position="112"/>
        <end position="130"/>
    </location>
</feature>
<evidence type="ECO:0000259" key="3">
    <source>
        <dbReference type="PROSITE" id="PS50924"/>
    </source>
</evidence>
<dbReference type="eggNOG" id="COG3300">
    <property type="taxonomic scope" value="Bacteria"/>
</dbReference>
<dbReference type="Proteomes" id="UP000062973">
    <property type="component" value="Chromosome"/>
</dbReference>
<dbReference type="RefSeq" id="WP_017983292.1">
    <property type="nucleotide sequence ID" value="NZ_AQUL01000001.1"/>
</dbReference>
<feature type="transmembrane region" description="Helical" evidence="1">
    <location>
        <begin position="86"/>
        <end position="105"/>
    </location>
</feature>
<sequence length="270" mass="28402">MDHVHHFEMGAWVMVLAYLTSVAGCALGLACTLQARTAVSQRARIAWLALAAVSIGGVGIWVMHFIAMLGFATPGLPVRYDIPRTILSAVLAVLSVFAGLLVFGVRERFRWWRLLAAGLITGLAVNLMHYTGMWAVQIKGTIGYQGGLVALSIVIAVVAATAALWFTAALDKLQWRLLAGLVMGAAVTGMHYTGMAAVRVQVDVSAPDPSGAEVFSFLFPVFVLAAIALAVPVCAVLMAQAPPEPAGEDVTPDEQPLPAGAAAGSRRELV</sequence>
<feature type="domain" description="MHYT" evidence="3">
    <location>
        <begin position="9"/>
        <end position="201"/>
    </location>
</feature>
<keyword evidence="1" id="KW-0472">Membrane</keyword>
<dbReference type="Pfam" id="PF03707">
    <property type="entry name" value="MHYT"/>
    <property type="match status" value="2"/>
</dbReference>
<dbReference type="PATRIC" id="fig|1068978.7.peg.4671"/>
<keyword evidence="5" id="KW-1185">Reference proteome</keyword>
<reference evidence="4 5" key="1">
    <citation type="submission" date="2014-07" db="EMBL/GenBank/DDBJ databases">
        <title>Whole Genome Sequence of the Amycolatopsis methanolica 239.</title>
        <authorList>
            <person name="Tang B."/>
        </authorList>
    </citation>
    <scope>NUCLEOTIDE SEQUENCE [LARGE SCALE GENOMIC DNA]</scope>
    <source>
        <strain evidence="4 5">239</strain>
    </source>
</reference>
<dbReference type="PROSITE" id="PS50924">
    <property type="entry name" value="MHYT"/>
    <property type="match status" value="1"/>
</dbReference>
<evidence type="ECO:0000256" key="1">
    <source>
        <dbReference type="PROSITE-ProRule" id="PRU00244"/>
    </source>
</evidence>
<keyword evidence="1" id="KW-1133">Transmembrane helix</keyword>
<dbReference type="GO" id="GO:0016020">
    <property type="term" value="C:membrane"/>
    <property type="evidence" value="ECO:0007669"/>
    <property type="project" value="UniProtKB-UniRule"/>
</dbReference>
<feature type="transmembrane region" description="Helical" evidence="1">
    <location>
        <begin position="45"/>
        <end position="66"/>
    </location>
</feature>
<dbReference type="OrthoDB" id="3763366at2"/>
<protein>
    <submittedName>
        <fullName evidence="4">MHYT domain-containing signal sensor</fullName>
    </submittedName>
</protein>
<feature type="transmembrane region" description="Helical" evidence="1">
    <location>
        <begin position="12"/>
        <end position="33"/>
    </location>
</feature>
<evidence type="ECO:0000313" key="4">
    <source>
        <dbReference type="EMBL" id="AIJ24454.1"/>
    </source>
</evidence>
<feature type="transmembrane region" description="Helical" evidence="1">
    <location>
        <begin position="142"/>
        <end position="165"/>
    </location>
</feature>
<dbReference type="AlphaFoldDB" id="A0A076MUL4"/>
<gene>
    <name evidence="4" type="ORF">AMETH_4362</name>
</gene>
<dbReference type="STRING" id="1068978.AMETH_4362"/>
<keyword evidence="1" id="KW-0812">Transmembrane</keyword>
<evidence type="ECO:0000256" key="2">
    <source>
        <dbReference type="SAM" id="MobiDB-lite"/>
    </source>
</evidence>
<dbReference type="PANTHER" id="PTHR35152:SF1">
    <property type="entry name" value="DOMAIN SIGNALLING PROTEIN, PUTATIVE (AFU_ORTHOLOGUE AFUA_5G11310)-RELATED"/>
    <property type="match status" value="1"/>
</dbReference>
<organism evidence="4 5">
    <name type="scientific">Amycolatopsis methanolica 239</name>
    <dbReference type="NCBI Taxonomy" id="1068978"/>
    <lineage>
        <taxon>Bacteria</taxon>
        <taxon>Bacillati</taxon>
        <taxon>Actinomycetota</taxon>
        <taxon>Actinomycetes</taxon>
        <taxon>Pseudonocardiales</taxon>
        <taxon>Pseudonocardiaceae</taxon>
        <taxon>Amycolatopsis</taxon>
        <taxon>Amycolatopsis methanolica group</taxon>
    </lineage>
</organism>
<feature type="region of interest" description="Disordered" evidence="2">
    <location>
        <begin position="244"/>
        <end position="270"/>
    </location>
</feature>
<accession>A0A076MUL4</accession>
<dbReference type="HOGENOM" id="CLU_061170_0_0_11"/>
<feature type="transmembrane region" description="Helical" evidence="1">
    <location>
        <begin position="177"/>
        <end position="197"/>
    </location>
</feature>
<dbReference type="PANTHER" id="PTHR35152">
    <property type="entry name" value="DOMAIN SIGNALLING PROTEIN, PUTATIVE (AFU_ORTHOLOGUE AFUA_5G11310)-RELATED"/>
    <property type="match status" value="1"/>
</dbReference>
<evidence type="ECO:0000313" key="5">
    <source>
        <dbReference type="Proteomes" id="UP000062973"/>
    </source>
</evidence>
<dbReference type="KEGG" id="amq:AMETH_4362"/>
<feature type="transmembrane region" description="Helical" evidence="1">
    <location>
        <begin position="217"/>
        <end position="239"/>
    </location>
</feature>